<gene>
    <name evidence="3" type="ORF">ABEB36_000714</name>
</gene>
<dbReference type="PANTHER" id="PTHR13315">
    <property type="entry name" value="METALLO PHOSPHOESTERASE RELATED"/>
    <property type="match status" value="1"/>
</dbReference>
<feature type="transmembrane region" description="Helical" evidence="2">
    <location>
        <begin position="317"/>
        <end position="343"/>
    </location>
</feature>
<comment type="caution">
    <text evidence="3">The sequence shown here is derived from an EMBL/GenBank/DDBJ whole genome shotgun (WGS) entry which is preliminary data.</text>
</comment>
<organism evidence="3 4">
    <name type="scientific">Hypothenemus hampei</name>
    <name type="common">Coffee berry borer</name>
    <dbReference type="NCBI Taxonomy" id="57062"/>
    <lineage>
        <taxon>Eukaryota</taxon>
        <taxon>Metazoa</taxon>
        <taxon>Ecdysozoa</taxon>
        <taxon>Arthropoda</taxon>
        <taxon>Hexapoda</taxon>
        <taxon>Insecta</taxon>
        <taxon>Pterygota</taxon>
        <taxon>Neoptera</taxon>
        <taxon>Endopterygota</taxon>
        <taxon>Coleoptera</taxon>
        <taxon>Polyphaga</taxon>
        <taxon>Cucujiformia</taxon>
        <taxon>Curculionidae</taxon>
        <taxon>Scolytinae</taxon>
        <taxon>Hypothenemus</taxon>
    </lineage>
</organism>
<dbReference type="InterPro" id="IPR029052">
    <property type="entry name" value="Metallo-depent_PP-like"/>
</dbReference>
<proteinExistence type="predicted"/>
<dbReference type="SUPFAM" id="SSF56300">
    <property type="entry name" value="Metallo-dependent phosphatases"/>
    <property type="match status" value="1"/>
</dbReference>
<dbReference type="EMBL" id="JBDJPC010000001">
    <property type="protein sequence ID" value="KAL1516876.1"/>
    <property type="molecule type" value="Genomic_DNA"/>
</dbReference>
<name>A0ABD1FC94_HYPHA</name>
<evidence type="ECO:0000256" key="1">
    <source>
        <dbReference type="ARBA" id="ARBA00023136"/>
    </source>
</evidence>
<dbReference type="PANTHER" id="PTHR13315:SF4">
    <property type="entry name" value="METALLOPHOSPHOESTERASE, ISOFORM E"/>
    <property type="match status" value="1"/>
</dbReference>
<feature type="transmembrane region" description="Helical" evidence="2">
    <location>
        <begin position="12"/>
        <end position="30"/>
    </location>
</feature>
<keyword evidence="4" id="KW-1185">Reference proteome</keyword>
<keyword evidence="2" id="KW-0812">Transmembrane</keyword>
<keyword evidence="2" id="KW-1133">Transmembrane helix</keyword>
<evidence type="ECO:0000313" key="4">
    <source>
        <dbReference type="Proteomes" id="UP001566132"/>
    </source>
</evidence>
<reference evidence="3 4" key="1">
    <citation type="submission" date="2024-05" db="EMBL/GenBank/DDBJ databases">
        <title>Genetic variation in Jamaican populations of the coffee berry borer (Hypothenemus hampei).</title>
        <authorList>
            <person name="Errbii M."/>
            <person name="Myrie A."/>
        </authorList>
    </citation>
    <scope>NUCLEOTIDE SEQUENCE [LARGE SCALE GENOMIC DNA]</scope>
    <source>
        <strain evidence="3">JA-Hopewell-2020-01-JO</strain>
        <tissue evidence="3">Whole body</tissue>
    </source>
</reference>
<evidence type="ECO:0000313" key="3">
    <source>
        <dbReference type="EMBL" id="KAL1516876.1"/>
    </source>
</evidence>
<evidence type="ECO:0008006" key="5">
    <source>
        <dbReference type="Google" id="ProtNLM"/>
    </source>
</evidence>
<protein>
    <recommendedName>
        <fullName evidence="5">Calcineurin-like phosphoesterase domain-containing protein</fullName>
    </recommendedName>
</protein>
<dbReference type="AlphaFoldDB" id="A0ABD1FC94"/>
<sequence length="352" mass="41507">MFRLTKKRLCILFWIVLILGYIFHVEFLVYKFNSERWLPMACKNEKMCTRILFVADPQIIGKANERPHLITPFSIFDCDRYLKMTYYHAFHFTKPHVVVFLGDLMDEAHIADDNHFYEYVRRIFDIFLSPVSTFTHTKHIWLPGDNDIGGEDTKVTPKKLQRFDRAFVQPSIQTHKNLTFFKINRFTEIIPVYKKEREFFDINQIFIGLSHVPLMFRPSSFTQKVIKKMMPHVLFTAHEHKSMIISTDALLHKDYHIIPVTQEKGQIYEYTLGIQNMYEILIPTCSYRMGTNVIGYGFAIIENNELKFTNLWSPTRFGYLIGYLILSVIPLILTLLYTSCGCAKNLLKKSQR</sequence>
<dbReference type="Proteomes" id="UP001566132">
    <property type="component" value="Unassembled WGS sequence"/>
</dbReference>
<evidence type="ECO:0000256" key="2">
    <source>
        <dbReference type="SAM" id="Phobius"/>
    </source>
</evidence>
<accession>A0ABD1FC94</accession>
<dbReference type="InterPro" id="IPR033308">
    <property type="entry name" value="PGAP5/Cdc1/Ted1"/>
</dbReference>
<keyword evidence="1 2" id="KW-0472">Membrane</keyword>